<reference evidence="5" key="1">
    <citation type="submission" date="2016-10" db="EMBL/GenBank/DDBJ databases">
        <authorList>
            <person name="Varghese N."/>
            <person name="Submissions S."/>
        </authorList>
    </citation>
    <scope>NUCLEOTIDE SEQUENCE [LARGE SCALE GENOMIC DNA]</scope>
    <source>
        <strain evidence="5">KPR-1</strain>
    </source>
</reference>
<dbReference type="GO" id="GO:0032259">
    <property type="term" value="P:methylation"/>
    <property type="evidence" value="ECO:0007669"/>
    <property type="project" value="UniProtKB-KW"/>
</dbReference>
<accession>A0A1H4ASI2</accession>
<gene>
    <name evidence="4" type="ORF">SAMN02910418_01487</name>
</gene>
<evidence type="ECO:0000256" key="2">
    <source>
        <dbReference type="SAM" id="Phobius"/>
    </source>
</evidence>
<evidence type="ECO:0000313" key="5">
    <source>
        <dbReference type="Proteomes" id="UP000199288"/>
    </source>
</evidence>
<dbReference type="InterPro" id="IPR000045">
    <property type="entry name" value="Prepilin_IV_endopep_pep"/>
</dbReference>
<dbReference type="RefSeq" id="WP_092564469.1">
    <property type="nucleotide sequence ID" value="NZ_FNQV01000008.1"/>
</dbReference>
<protein>
    <submittedName>
        <fullName evidence="4">Leader peptidase (Prepilin peptidase) / N-methyltransferase</fullName>
    </submittedName>
</protein>
<dbReference type="OrthoDB" id="3253718at2"/>
<keyword evidence="5" id="KW-1185">Reference proteome</keyword>
<evidence type="ECO:0000313" key="4">
    <source>
        <dbReference type="EMBL" id="SEA38737.1"/>
    </source>
</evidence>
<proteinExistence type="inferred from homology"/>
<dbReference type="GO" id="GO:0008168">
    <property type="term" value="F:methyltransferase activity"/>
    <property type="evidence" value="ECO:0007669"/>
    <property type="project" value="UniProtKB-KW"/>
</dbReference>
<feature type="transmembrane region" description="Helical" evidence="2">
    <location>
        <begin position="115"/>
        <end position="137"/>
    </location>
</feature>
<dbReference type="GO" id="GO:0004190">
    <property type="term" value="F:aspartic-type endopeptidase activity"/>
    <property type="evidence" value="ECO:0007669"/>
    <property type="project" value="InterPro"/>
</dbReference>
<keyword evidence="4" id="KW-0808">Transferase</keyword>
<name>A0A1H4ASI2_9ACTO</name>
<dbReference type="GO" id="GO:0005886">
    <property type="term" value="C:plasma membrane"/>
    <property type="evidence" value="ECO:0007669"/>
    <property type="project" value="TreeGrafter"/>
</dbReference>
<keyword evidence="2" id="KW-0812">Transmembrane</keyword>
<feature type="transmembrane region" description="Helical" evidence="2">
    <location>
        <begin position="157"/>
        <end position="184"/>
    </location>
</feature>
<dbReference type="Proteomes" id="UP000199288">
    <property type="component" value="Unassembled WGS sequence"/>
</dbReference>
<dbReference type="PANTHER" id="PTHR30487:SF0">
    <property type="entry name" value="PREPILIN LEADER PEPTIDASE_N-METHYLTRANSFERASE-RELATED"/>
    <property type="match status" value="1"/>
</dbReference>
<evidence type="ECO:0000256" key="1">
    <source>
        <dbReference type="ARBA" id="ARBA00005801"/>
    </source>
</evidence>
<feature type="transmembrane region" description="Helical" evidence="2">
    <location>
        <begin position="90"/>
        <end position="108"/>
    </location>
</feature>
<organism evidence="4 5">
    <name type="scientific">Bowdeniella nasicola</name>
    <dbReference type="NCBI Taxonomy" id="208480"/>
    <lineage>
        <taxon>Bacteria</taxon>
        <taxon>Bacillati</taxon>
        <taxon>Actinomycetota</taxon>
        <taxon>Actinomycetes</taxon>
        <taxon>Actinomycetales</taxon>
        <taxon>Actinomycetaceae</taxon>
        <taxon>Bowdeniella</taxon>
    </lineage>
</organism>
<keyword evidence="2" id="KW-0472">Membrane</keyword>
<feature type="domain" description="Prepilin type IV endopeptidase peptidase" evidence="3">
    <location>
        <begin position="72"/>
        <end position="178"/>
    </location>
</feature>
<dbReference type="Pfam" id="PF01478">
    <property type="entry name" value="Peptidase_A24"/>
    <property type="match status" value="1"/>
</dbReference>
<dbReference type="GO" id="GO:0006465">
    <property type="term" value="P:signal peptide processing"/>
    <property type="evidence" value="ECO:0007669"/>
    <property type="project" value="TreeGrafter"/>
</dbReference>
<keyword evidence="4" id="KW-0489">Methyltransferase</keyword>
<keyword evidence="2" id="KW-1133">Transmembrane helix</keyword>
<dbReference type="PANTHER" id="PTHR30487">
    <property type="entry name" value="TYPE 4 PREPILIN-LIKE PROTEINS LEADER PEPTIDE-PROCESSING ENZYME"/>
    <property type="match status" value="1"/>
</dbReference>
<evidence type="ECO:0000259" key="3">
    <source>
        <dbReference type="Pfam" id="PF01478"/>
    </source>
</evidence>
<sequence length="218" mass="22387">MNNSAPPPPPETNAGVLSVPISLSTSLPRQILGICVGAALAGAAAYFAAQGHRMSLGVAITVTAIYALLGGAAGWAALIDITEHRLPNRLTYPLIPAVALCALVLAIVSGQGHRLSAALISGVIAGSLFFVAALVAPTGIGMGDAKFAVTTGAMAGWWSYVTAMWSIFGAFFLAALVALVLIVIRRATAKTPIAFGPFLFLGAVLAIWWNVTASPFSW</sequence>
<feature type="transmembrane region" description="Helical" evidence="2">
    <location>
        <begin position="31"/>
        <end position="49"/>
    </location>
</feature>
<dbReference type="AlphaFoldDB" id="A0A1H4ASI2"/>
<dbReference type="InterPro" id="IPR050882">
    <property type="entry name" value="Prepilin_peptidase/N-MTase"/>
</dbReference>
<dbReference type="Gene3D" id="1.20.120.1220">
    <property type="match status" value="1"/>
</dbReference>
<dbReference type="EMBL" id="FNQV01000008">
    <property type="protein sequence ID" value="SEA38737.1"/>
    <property type="molecule type" value="Genomic_DNA"/>
</dbReference>
<feature type="transmembrane region" description="Helical" evidence="2">
    <location>
        <begin position="191"/>
        <end position="211"/>
    </location>
</feature>
<feature type="transmembrane region" description="Helical" evidence="2">
    <location>
        <begin position="56"/>
        <end position="78"/>
    </location>
</feature>
<comment type="similarity">
    <text evidence="1">Belongs to the peptidase A24 family.</text>
</comment>